<accession>G0V117</accession>
<dbReference type="VEuPathDB" id="TriTrypDB:TcIL3000.11.7770"/>
<feature type="coiled-coil region" evidence="1">
    <location>
        <begin position="197"/>
        <end position="252"/>
    </location>
</feature>
<evidence type="ECO:0000313" key="4">
    <source>
        <dbReference type="EMBL" id="CCC95338.1"/>
    </source>
</evidence>
<feature type="compositionally biased region" description="Basic and acidic residues" evidence="2">
    <location>
        <begin position="297"/>
        <end position="306"/>
    </location>
</feature>
<keyword evidence="1" id="KW-0175">Coiled coil</keyword>
<feature type="region of interest" description="Disordered" evidence="2">
    <location>
        <begin position="291"/>
        <end position="312"/>
    </location>
</feature>
<feature type="compositionally biased region" description="Polar residues" evidence="2">
    <location>
        <begin position="170"/>
        <end position="194"/>
    </location>
</feature>
<gene>
    <name evidence="4" type="ORF">TCIL3000_11_7770</name>
</gene>
<feature type="domain" description="GRIP" evidence="3">
    <location>
        <begin position="755"/>
        <end position="805"/>
    </location>
</feature>
<feature type="coiled-coil region" evidence="1">
    <location>
        <begin position="714"/>
        <end position="741"/>
    </location>
</feature>
<evidence type="ECO:0000256" key="2">
    <source>
        <dbReference type="SAM" id="MobiDB-lite"/>
    </source>
</evidence>
<name>G0V117_TRYCI</name>
<dbReference type="SMART" id="SM00755">
    <property type="entry name" value="Grip"/>
    <property type="match status" value="1"/>
</dbReference>
<reference evidence="4" key="1">
    <citation type="journal article" date="2012" name="Proc. Natl. Acad. Sci. U.S.A.">
        <title>Antigenic diversity is generated by distinct evolutionary mechanisms in African trypanosome species.</title>
        <authorList>
            <person name="Jackson A.P."/>
            <person name="Berry A."/>
            <person name="Aslett M."/>
            <person name="Allison H.C."/>
            <person name="Burton P."/>
            <person name="Vavrova-Anderson J."/>
            <person name="Brown R."/>
            <person name="Browne H."/>
            <person name="Corton N."/>
            <person name="Hauser H."/>
            <person name="Gamble J."/>
            <person name="Gilderthorp R."/>
            <person name="Marcello L."/>
            <person name="McQuillan J."/>
            <person name="Otto T.D."/>
            <person name="Quail M.A."/>
            <person name="Sanders M.J."/>
            <person name="van Tonder A."/>
            <person name="Ginger M.L."/>
            <person name="Field M.C."/>
            <person name="Barry J.D."/>
            <person name="Hertz-Fowler C."/>
            <person name="Berriman M."/>
        </authorList>
    </citation>
    <scope>NUCLEOTIDE SEQUENCE</scope>
    <source>
        <strain evidence="4">IL3000</strain>
    </source>
</reference>
<evidence type="ECO:0000259" key="3">
    <source>
        <dbReference type="PROSITE" id="PS50913"/>
    </source>
</evidence>
<dbReference type="Pfam" id="PF01465">
    <property type="entry name" value="GRIP"/>
    <property type="match status" value="1"/>
</dbReference>
<organism evidence="4">
    <name type="scientific">Trypanosoma congolense (strain IL3000)</name>
    <dbReference type="NCBI Taxonomy" id="1068625"/>
    <lineage>
        <taxon>Eukaryota</taxon>
        <taxon>Discoba</taxon>
        <taxon>Euglenozoa</taxon>
        <taxon>Kinetoplastea</taxon>
        <taxon>Metakinetoplastina</taxon>
        <taxon>Trypanosomatida</taxon>
        <taxon>Trypanosomatidae</taxon>
        <taxon>Trypanosoma</taxon>
        <taxon>Nannomonas</taxon>
    </lineage>
</organism>
<feature type="region of interest" description="Disordered" evidence="2">
    <location>
        <begin position="162"/>
        <end position="194"/>
    </location>
</feature>
<feature type="coiled-coil region" evidence="1">
    <location>
        <begin position="638"/>
        <end position="672"/>
    </location>
</feature>
<dbReference type="Gene3D" id="1.10.220.60">
    <property type="entry name" value="GRIP domain"/>
    <property type="match status" value="1"/>
</dbReference>
<proteinExistence type="predicted"/>
<dbReference type="EMBL" id="HE575324">
    <property type="protein sequence ID" value="CCC95338.1"/>
    <property type="molecule type" value="Genomic_DNA"/>
</dbReference>
<dbReference type="FunFam" id="1.10.220.60:FF:000008">
    <property type="entry name" value="GRIP domain containing protein"/>
    <property type="match status" value="1"/>
</dbReference>
<dbReference type="InterPro" id="IPR000237">
    <property type="entry name" value="GRIP_dom"/>
</dbReference>
<evidence type="ECO:0000256" key="1">
    <source>
        <dbReference type="SAM" id="Coils"/>
    </source>
</evidence>
<protein>
    <submittedName>
        <fullName evidence="4">Uncharacterized protein TCIL3000_11_7770</fullName>
    </submittedName>
</protein>
<sequence length="813" mass="92334">MLFFLCIYFIVILTWPRICPKYIHIYLFIFKLDSITPLLHLYDLHPHKIAADLVIRFEALFSHSPLKKRGFQLMTDGGSVDLFSSLQEEITMARQKIATLEDIIRALDADLHQEREKYSAFQAKVAKWKEQVKKTTINDRARIAELEEELSKLKLLLNNGAHKSEEEKPGSSSDKTNISTQQQQGLTDVGSAQVTDKDDYRNKINNIVRKKDNLSGEGEFEFHKQDIYMERIAELQQKTEDNMVRMQEIKENIGRQSPIAEVLYAKIEDMLTNYATLRVEIANELSLAKATNSQLKGQEKRPKELETSNAETEQLRKQLAELETSNVENEQLRKQLAELETSNVENEQLRKQLAELETANAETEQLRKQLAELETSNVENEQLRKQLAELETANAETEQLRKQLAELETANVENEQLRKKGRDAKVGERDCVDSFGGFVEGDVDAVSLDYVPDFVGDVSCSSCKDIIAQLRNALGVKESELRSLRERMSSWKAKVVATKVKDDATINDLKNSVDEARAALVGVCVAVMQLFSSGSELPVSDANSFAGSVVDGTDMLLQRIKFSYASLISSLSWWCEVDGECSLSCFLTCVGAKIRLLLEEHDTTVKELEDVRCEVCGIKSQLREMEAKCSSLVSRDVVAELESRNQQLDAKCELLRKELRRQREAFQREKSQQGFVMPSSHPGGTGEGYVTGGDAFERDMLSLAAQQSQRDTEIRQMRTHIDKLEKENAVLKRECEHNNSVIAQYTKDMEVFKAKERVQLSIEYVRNVVLQYLCCSSEEMRFKMIPAIATVLEFSAKEKMNVRSANPACPKFH</sequence>
<dbReference type="PANTHER" id="PTHR45615">
    <property type="entry name" value="MYOSIN HEAVY CHAIN, NON-MUSCLE"/>
    <property type="match status" value="1"/>
</dbReference>
<dbReference type="PANTHER" id="PTHR45615:SF63">
    <property type="entry name" value="CHROMOSOME UNDETERMINED SCAFFOLD_10, WHOLE GENOME SHOTGUN SEQUENCE"/>
    <property type="match status" value="1"/>
</dbReference>
<dbReference type="PROSITE" id="PS50913">
    <property type="entry name" value="GRIP"/>
    <property type="match status" value="1"/>
</dbReference>
<dbReference type="AlphaFoldDB" id="G0V117"/>